<organism evidence="2 3">
    <name type="scientific">Pristionchus fissidentatus</name>
    <dbReference type="NCBI Taxonomy" id="1538716"/>
    <lineage>
        <taxon>Eukaryota</taxon>
        <taxon>Metazoa</taxon>
        <taxon>Ecdysozoa</taxon>
        <taxon>Nematoda</taxon>
        <taxon>Chromadorea</taxon>
        <taxon>Rhabditida</taxon>
        <taxon>Rhabditina</taxon>
        <taxon>Diplogasteromorpha</taxon>
        <taxon>Diplogasteroidea</taxon>
        <taxon>Neodiplogasteridae</taxon>
        <taxon>Pristionchus</taxon>
    </lineage>
</organism>
<sequence>TGSGYPNFTTVVSGPGYQNPTTEYRNPAAMGSDLGHPHQYSFPGYQNPTTLASNVDPGLQDRARLGSGRVCPNASPSYEFDSNPSYQCYAPSNHRLPLSTAYPYGPFAANPYVDPYSVDSAIPPPAQQQYEAQRGSTNPFYSCTQTTAAAAAPAATSISQPADRHAAVQTSPASAYAAAAAVATVVQPADQYAVAPHTNAATRPFEHYPSASAYAAATTVVQPNNYGSSEANEPA</sequence>
<feature type="non-terminal residue" evidence="2">
    <location>
        <position position="235"/>
    </location>
</feature>
<protein>
    <submittedName>
        <fullName evidence="2">Uncharacterized protein</fullName>
    </submittedName>
</protein>
<reference evidence="2" key="1">
    <citation type="submission" date="2023-10" db="EMBL/GenBank/DDBJ databases">
        <title>Genome assembly of Pristionchus species.</title>
        <authorList>
            <person name="Yoshida K."/>
            <person name="Sommer R.J."/>
        </authorList>
    </citation>
    <scope>NUCLEOTIDE SEQUENCE</scope>
    <source>
        <strain evidence="2">RS5133</strain>
    </source>
</reference>
<evidence type="ECO:0000313" key="2">
    <source>
        <dbReference type="EMBL" id="GMT20230.1"/>
    </source>
</evidence>
<keyword evidence="3" id="KW-1185">Reference proteome</keyword>
<feature type="region of interest" description="Disordered" evidence="1">
    <location>
        <begin position="1"/>
        <end position="57"/>
    </location>
</feature>
<evidence type="ECO:0000256" key="1">
    <source>
        <dbReference type="SAM" id="MobiDB-lite"/>
    </source>
</evidence>
<feature type="compositionally biased region" description="Polar residues" evidence="1">
    <location>
        <begin position="1"/>
        <end position="24"/>
    </location>
</feature>
<dbReference type="EMBL" id="BTSY01000003">
    <property type="protein sequence ID" value="GMT20230.1"/>
    <property type="molecule type" value="Genomic_DNA"/>
</dbReference>
<comment type="caution">
    <text evidence="2">The sequence shown here is derived from an EMBL/GenBank/DDBJ whole genome shotgun (WGS) entry which is preliminary data.</text>
</comment>
<evidence type="ECO:0000313" key="3">
    <source>
        <dbReference type="Proteomes" id="UP001432322"/>
    </source>
</evidence>
<dbReference type="Proteomes" id="UP001432322">
    <property type="component" value="Unassembled WGS sequence"/>
</dbReference>
<gene>
    <name evidence="2" type="ORF">PFISCL1PPCAC_11527</name>
</gene>
<dbReference type="AlphaFoldDB" id="A0AAV5VNI0"/>
<accession>A0AAV5VNI0</accession>
<feature type="compositionally biased region" description="Polar residues" evidence="1">
    <location>
        <begin position="44"/>
        <end position="53"/>
    </location>
</feature>
<feature type="non-terminal residue" evidence="2">
    <location>
        <position position="1"/>
    </location>
</feature>
<name>A0AAV5VNI0_9BILA</name>
<proteinExistence type="predicted"/>